<dbReference type="SFLD" id="SFLDS00019">
    <property type="entry name" value="Glutathione_Transferase_(cytos"/>
    <property type="match status" value="1"/>
</dbReference>
<dbReference type="Pfam" id="PF13417">
    <property type="entry name" value="GST_N_3"/>
    <property type="match status" value="1"/>
</dbReference>
<evidence type="ECO:0000259" key="3">
    <source>
        <dbReference type="PROSITE" id="PS50405"/>
    </source>
</evidence>
<dbReference type="GO" id="GO:0006749">
    <property type="term" value="P:glutathione metabolic process"/>
    <property type="evidence" value="ECO:0007669"/>
    <property type="project" value="TreeGrafter"/>
</dbReference>
<dbReference type="GO" id="GO:0006559">
    <property type="term" value="P:L-phenylalanine catabolic process"/>
    <property type="evidence" value="ECO:0007669"/>
    <property type="project" value="TreeGrafter"/>
</dbReference>
<keyword evidence="4" id="KW-0413">Isomerase</keyword>
<gene>
    <name evidence="4" type="ORF">GGE66_000976</name>
</gene>
<comment type="caution">
    <text evidence="4">The sequence shown here is derived from an EMBL/GenBank/DDBJ whole genome shotgun (WGS) entry which is preliminary data.</text>
</comment>
<dbReference type="GO" id="GO:0004364">
    <property type="term" value="F:glutathione transferase activity"/>
    <property type="evidence" value="ECO:0007669"/>
    <property type="project" value="TreeGrafter"/>
</dbReference>
<dbReference type="SUPFAM" id="SSF47616">
    <property type="entry name" value="GST C-terminal domain-like"/>
    <property type="match status" value="1"/>
</dbReference>
<dbReference type="SUPFAM" id="SSF52833">
    <property type="entry name" value="Thioredoxin-like"/>
    <property type="match status" value="1"/>
</dbReference>
<accession>A0A7W9ZQU8</accession>
<dbReference type="AlphaFoldDB" id="A0A7W9ZQU8"/>
<dbReference type="Gene3D" id="3.40.30.10">
    <property type="entry name" value="Glutaredoxin"/>
    <property type="match status" value="1"/>
</dbReference>
<dbReference type="InterPro" id="IPR010987">
    <property type="entry name" value="Glutathione-S-Trfase_C-like"/>
</dbReference>
<dbReference type="GO" id="GO:0016034">
    <property type="term" value="F:maleylacetoacetate isomerase activity"/>
    <property type="evidence" value="ECO:0007669"/>
    <property type="project" value="TreeGrafter"/>
</dbReference>
<dbReference type="Gene3D" id="1.20.1050.10">
    <property type="match status" value="1"/>
</dbReference>
<dbReference type="SFLD" id="SFLDG00358">
    <property type="entry name" value="Main_(cytGST)"/>
    <property type="match status" value="1"/>
</dbReference>
<dbReference type="InterPro" id="IPR004045">
    <property type="entry name" value="Glutathione_S-Trfase_N"/>
</dbReference>
<evidence type="ECO:0000256" key="1">
    <source>
        <dbReference type="ARBA" id="ARBA00010007"/>
    </source>
</evidence>
<evidence type="ECO:0000313" key="4">
    <source>
        <dbReference type="EMBL" id="MBB6220027.1"/>
    </source>
</evidence>
<feature type="domain" description="GST C-terminal" evidence="3">
    <location>
        <begin position="82"/>
        <end position="210"/>
    </location>
</feature>
<dbReference type="PANTHER" id="PTHR42673:SF4">
    <property type="entry name" value="MALEYLACETOACETATE ISOMERASE"/>
    <property type="match status" value="1"/>
</dbReference>
<reference evidence="4 5" key="1">
    <citation type="submission" date="2020-08" db="EMBL/GenBank/DDBJ databases">
        <title>Genomic Encyclopedia of Type Strains, Phase IV (KMG-V): Genome sequencing to study the core and pangenomes of soil and plant-associated prokaryotes.</title>
        <authorList>
            <person name="Whitman W."/>
        </authorList>
    </citation>
    <scope>NUCLEOTIDE SEQUENCE [LARGE SCALE GENOMIC DNA]</scope>
    <source>
        <strain evidence="4 5">SEMIA 4011</strain>
    </source>
</reference>
<name>A0A7W9ZQU8_RHILE</name>
<dbReference type="EMBL" id="JACIIJ010000002">
    <property type="protein sequence ID" value="MBB6220027.1"/>
    <property type="molecule type" value="Genomic_DNA"/>
</dbReference>
<dbReference type="NCBIfam" id="TIGR01262">
    <property type="entry name" value="maiA"/>
    <property type="match status" value="1"/>
</dbReference>
<proteinExistence type="inferred from homology"/>
<evidence type="ECO:0000259" key="2">
    <source>
        <dbReference type="PROSITE" id="PS50404"/>
    </source>
</evidence>
<dbReference type="InterPro" id="IPR040079">
    <property type="entry name" value="Glutathione_S-Trfase"/>
</dbReference>
<dbReference type="RefSeq" id="WP_210323277.1">
    <property type="nucleotide sequence ID" value="NZ_JACIIJ010000002.1"/>
</dbReference>
<dbReference type="GO" id="GO:0005737">
    <property type="term" value="C:cytoplasm"/>
    <property type="evidence" value="ECO:0007669"/>
    <property type="project" value="InterPro"/>
</dbReference>
<protein>
    <submittedName>
        <fullName evidence="4">Maleylacetoacetate isomerase</fullName>
    </submittedName>
</protein>
<dbReference type="InterPro" id="IPR036282">
    <property type="entry name" value="Glutathione-S-Trfase_C_sf"/>
</dbReference>
<sequence>MIRLISRWQNSAGERVRIALNLKGIAYRYVPVSSLEPGDYRRLNPQGLLPALEIGGRIVPQSSAILAYIEETYPDPSLLPNDPLLRAEARGFAAHIAAEMHALTVQRIRHFLRDELSGGEAEVTRWVLHWLSLGFTALEETLTQREIQSPFCFGEHPGWADLHLIPQMSNARRLGHDLTPYPLLLAVEQRCVALEAFRSARPEAQPDFPKTVRG</sequence>
<dbReference type="PROSITE" id="PS50405">
    <property type="entry name" value="GST_CTER"/>
    <property type="match status" value="1"/>
</dbReference>
<dbReference type="PROSITE" id="PS50404">
    <property type="entry name" value="GST_NTER"/>
    <property type="match status" value="1"/>
</dbReference>
<dbReference type="InterPro" id="IPR005955">
    <property type="entry name" value="GST_Zeta"/>
</dbReference>
<dbReference type="Proteomes" id="UP000517187">
    <property type="component" value="Unassembled WGS sequence"/>
</dbReference>
<comment type="similarity">
    <text evidence="1">Belongs to the GST superfamily. Zeta family.</text>
</comment>
<dbReference type="PANTHER" id="PTHR42673">
    <property type="entry name" value="MALEYLACETOACETATE ISOMERASE"/>
    <property type="match status" value="1"/>
</dbReference>
<feature type="domain" description="GST N-terminal" evidence="2">
    <location>
        <begin position="1"/>
        <end position="77"/>
    </location>
</feature>
<dbReference type="InterPro" id="IPR036249">
    <property type="entry name" value="Thioredoxin-like_sf"/>
</dbReference>
<organism evidence="4 5">
    <name type="scientific">Rhizobium leguminosarum</name>
    <dbReference type="NCBI Taxonomy" id="384"/>
    <lineage>
        <taxon>Bacteria</taxon>
        <taxon>Pseudomonadati</taxon>
        <taxon>Pseudomonadota</taxon>
        <taxon>Alphaproteobacteria</taxon>
        <taxon>Hyphomicrobiales</taxon>
        <taxon>Rhizobiaceae</taxon>
        <taxon>Rhizobium/Agrobacterium group</taxon>
        <taxon>Rhizobium</taxon>
    </lineage>
</organism>
<evidence type="ECO:0000313" key="5">
    <source>
        <dbReference type="Proteomes" id="UP000517187"/>
    </source>
</evidence>